<evidence type="ECO:0000256" key="1">
    <source>
        <dbReference type="ARBA" id="ARBA00004406"/>
    </source>
</evidence>
<proteinExistence type="inferred from homology"/>
<accession>A0A183E195</accession>
<dbReference type="PANTHER" id="PTHR13190">
    <property type="entry name" value="AUTOPHAGY-RELATED 2, ISOFORM A"/>
    <property type="match status" value="1"/>
</dbReference>
<evidence type="ECO:0000313" key="13">
    <source>
        <dbReference type="WBParaSite" id="GPUH_0001475501-mRNA-1"/>
    </source>
</evidence>
<dbReference type="GO" id="GO:0032266">
    <property type="term" value="F:phosphatidylinositol-3-phosphate binding"/>
    <property type="evidence" value="ECO:0007669"/>
    <property type="project" value="TreeGrafter"/>
</dbReference>
<evidence type="ECO:0000256" key="7">
    <source>
        <dbReference type="ARBA" id="ARBA00023006"/>
    </source>
</evidence>
<evidence type="ECO:0000256" key="2">
    <source>
        <dbReference type="ARBA" id="ARBA00004623"/>
    </source>
</evidence>
<feature type="compositionally biased region" description="Polar residues" evidence="12">
    <location>
        <begin position="225"/>
        <end position="240"/>
    </location>
</feature>
<dbReference type="AlphaFoldDB" id="A0A183E195"/>
<keyword evidence="5" id="KW-0813">Transport</keyword>
<sequence>LESARMPFTAVEGYIGKVTIRVPWHNIFASSVDLEVEDLQLTLQLQQIPVDEPSNVLLYLVASMLESVVGSTTTSMELAQNFLKRDELIDEAEDKGVERFAEAIDAIISRFRLIFTDATIRLEDDTDLESGLCTALELRIDWLELIDEQLESESCSGETITAEPHSLSAVPDFNKLFHVKGMRLYTDIFTKPEQRDLSEGSASSLSQIITSMYLRREKERKKPPASSNSSPEQWDKSSGVSYSMHSTTASTIYESCYSHQNCMDDELPSSASSLESNPVLLASLSGGVDTVIVREINISVDSLCVFLTPSQLCILKTFFDAFTRNSFNLEETRYAMGRPMSAKDYQQVEAELQTRIMSSSGQVNADFQHGNWGGSMMFYDAQRRPSAAPSGEPMANISLNFSDSDPAAGGSREFLKSNFSSSSLSDSEAVMCDWNAVSSLN</sequence>
<dbReference type="GO" id="GO:0005789">
    <property type="term" value="C:endoplasmic reticulum membrane"/>
    <property type="evidence" value="ECO:0007669"/>
    <property type="project" value="UniProtKB-SubCell"/>
</dbReference>
<keyword evidence="7" id="KW-0072">Autophagy</keyword>
<name>A0A183E195_9BILA</name>
<dbReference type="GO" id="GO:0043495">
    <property type="term" value="F:protein-membrane adaptor activity"/>
    <property type="evidence" value="ECO:0007669"/>
    <property type="project" value="TreeGrafter"/>
</dbReference>
<dbReference type="GO" id="GO:0000422">
    <property type="term" value="P:autophagy of mitochondrion"/>
    <property type="evidence" value="ECO:0007669"/>
    <property type="project" value="TreeGrafter"/>
</dbReference>
<evidence type="ECO:0000256" key="8">
    <source>
        <dbReference type="ARBA" id="ARBA00023055"/>
    </source>
</evidence>
<keyword evidence="9" id="KW-0472">Membrane</keyword>
<dbReference type="GO" id="GO:0000045">
    <property type="term" value="P:autophagosome assembly"/>
    <property type="evidence" value="ECO:0007669"/>
    <property type="project" value="TreeGrafter"/>
</dbReference>
<evidence type="ECO:0000256" key="5">
    <source>
        <dbReference type="ARBA" id="ARBA00022448"/>
    </source>
</evidence>
<evidence type="ECO:0000256" key="12">
    <source>
        <dbReference type="SAM" id="MobiDB-lite"/>
    </source>
</evidence>
<comment type="subcellular location">
    <subcellularLocation>
        <location evidence="1">Endoplasmic reticulum membrane</location>
        <topology evidence="1">Peripheral membrane protein</topology>
    </subcellularLocation>
    <subcellularLocation>
        <location evidence="2">Preautophagosomal structure membrane</location>
        <topology evidence="2">Peripheral membrane protein</topology>
    </subcellularLocation>
</comment>
<keyword evidence="6" id="KW-0256">Endoplasmic reticulum</keyword>
<dbReference type="GO" id="GO:0061908">
    <property type="term" value="C:phagophore"/>
    <property type="evidence" value="ECO:0007669"/>
    <property type="project" value="TreeGrafter"/>
</dbReference>
<evidence type="ECO:0000256" key="3">
    <source>
        <dbReference type="ARBA" id="ARBA00009714"/>
    </source>
</evidence>
<organism evidence="13">
    <name type="scientific">Gongylonema pulchrum</name>
    <dbReference type="NCBI Taxonomy" id="637853"/>
    <lineage>
        <taxon>Eukaryota</taxon>
        <taxon>Metazoa</taxon>
        <taxon>Ecdysozoa</taxon>
        <taxon>Nematoda</taxon>
        <taxon>Chromadorea</taxon>
        <taxon>Rhabditida</taxon>
        <taxon>Spirurina</taxon>
        <taxon>Spiruromorpha</taxon>
        <taxon>Spiruroidea</taxon>
        <taxon>Gongylonematidae</taxon>
        <taxon>Gongylonema</taxon>
    </lineage>
</organism>
<evidence type="ECO:0000256" key="11">
    <source>
        <dbReference type="ARBA" id="ARBA00024615"/>
    </source>
</evidence>
<dbReference type="GO" id="GO:0061723">
    <property type="term" value="P:glycophagy"/>
    <property type="evidence" value="ECO:0007669"/>
    <property type="project" value="TreeGrafter"/>
</dbReference>
<dbReference type="WBParaSite" id="GPUH_0001475501-mRNA-1">
    <property type="protein sequence ID" value="GPUH_0001475501-mRNA-1"/>
    <property type="gene ID" value="GPUH_0001475501"/>
</dbReference>
<dbReference type="GO" id="GO:0034045">
    <property type="term" value="C:phagophore assembly site membrane"/>
    <property type="evidence" value="ECO:0007669"/>
    <property type="project" value="UniProtKB-SubCell"/>
</dbReference>
<evidence type="ECO:0000256" key="6">
    <source>
        <dbReference type="ARBA" id="ARBA00022824"/>
    </source>
</evidence>
<dbReference type="GO" id="GO:0006869">
    <property type="term" value="P:lipid transport"/>
    <property type="evidence" value="ECO:0007669"/>
    <property type="project" value="UniProtKB-KW"/>
</dbReference>
<dbReference type="PANTHER" id="PTHR13190:SF1">
    <property type="entry name" value="AUTOPHAGY-RELATED 2, ISOFORM A"/>
    <property type="match status" value="1"/>
</dbReference>
<comment type="similarity">
    <text evidence="3">Belongs to the ATG2 family.</text>
</comment>
<protein>
    <recommendedName>
        <fullName evidence="4">Autophagy-related protein 2</fullName>
    </recommendedName>
</protein>
<keyword evidence="8" id="KW-0445">Lipid transport</keyword>
<dbReference type="GO" id="GO:0061709">
    <property type="term" value="P:reticulophagy"/>
    <property type="evidence" value="ECO:0007669"/>
    <property type="project" value="TreeGrafter"/>
</dbReference>
<evidence type="ECO:0000256" key="10">
    <source>
        <dbReference type="ARBA" id="ARBA00024479"/>
    </source>
</evidence>
<evidence type="ECO:0000256" key="4">
    <source>
        <dbReference type="ARBA" id="ARBA00018070"/>
    </source>
</evidence>
<dbReference type="InterPro" id="IPR026849">
    <property type="entry name" value="ATG2"/>
</dbReference>
<comment type="catalytic activity">
    <reaction evidence="10">
        <text>a 1,2-diacyl-sn-glycero-3-phospho-L-serine(in) = a 1,2-diacyl-sn-glycero-3-phospho-L-serine(out)</text>
        <dbReference type="Rhea" id="RHEA:38663"/>
        <dbReference type="ChEBI" id="CHEBI:57262"/>
    </reaction>
</comment>
<evidence type="ECO:0000256" key="9">
    <source>
        <dbReference type="ARBA" id="ARBA00023136"/>
    </source>
</evidence>
<dbReference type="GO" id="GO:0034727">
    <property type="term" value="P:piecemeal microautophagy of the nucleus"/>
    <property type="evidence" value="ECO:0007669"/>
    <property type="project" value="TreeGrafter"/>
</dbReference>
<reference evidence="13" key="1">
    <citation type="submission" date="2016-06" db="UniProtKB">
        <authorList>
            <consortium name="WormBaseParasite"/>
        </authorList>
    </citation>
    <scope>IDENTIFICATION</scope>
</reference>
<comment type="catalytic activity">
    <reaction evidence="11">
        <text>a 1,2-diacyl-sn-glycero-3-phosphoethanolamine(in) = a 1,2-diacyl-sn-glycero-3-phosphoethanolamine(out)</text>
        <dbReference type="Rhea" id="RHEA:38895"/>
        <dbReference type="ChEBI" id="CHEBI:64612"/>
    </reaction>
</comment>
<feature type="region of interest" description="Disordered" evidence="12">
    <location>
        <begin position="216"/>
        <end position="240"/>
    </location>
</feature>